<keyword evidence="3" id="KW-0645">Protease</keyword>
<proteinExistence type="predicted"/>
<dbReference type="EMBL" id="SGWQ01000005">
    <property type="protein sequence ID" value="RZS37788.1"/>
    <property type="molecule type" value="Genomic_DNA"/>
</dbReference>
<dbReference type="Gene3D" id="3.40.710.10">
    <property type="entry name" value="DD-peptidase/beta-lactamase superfamily"/>
    <property type="match status" value="1"/>
</dbReference>
<protein>
    <submittedName>
        <fullName evidence="3">D-alanyl-D-alanine carboxypeptidase</fullName>
    </submittedName>
</protein>
<evidence type="ECO:0000313" key="3">
    <source>
        <dbReference type="EMBL" id="RZS37788.1"/>
    </source>
</evidence>
<sequence>MRKLLVPVAVLVAAILPVPLATAEPAPPDLDAALRQVTADGYPAAAAYLRHGDQVKQAADGVADRETGRRAHAEDKFRIASNTKAFTSTVVLQLVDEGLLALDEPARRWLPDELPFDVTVRQLLNHTSGVYDPTDEPSFWEPYLGEHGNRGYVYRPRDIVARAVAHGLNPGHGTKHDYSNTNYLIAGMLIEKVTGRPAHVEISDRIIGRLGLRDTEMPRLDPFLHGRHLHGYGMDGNDLTTFSPSYDWTAGAIVSTARDLATFHRALFAGKLLSPAAQRELLTTAPTPMGGYGLGVEQMTAPCPGGPRLWGAFGAGPGYQSMSFTTLDGSKQLVAVGTIFDIGREVAHEPPAPEGPGMFGLIKAAFCP</sequence>
<feature type="domain" description="Beta-lactamase-related" evidence="2">
    <location>
        <begin position="32"/>
        <end position="326"/>
    </location>
</feature>
<gene>
    <name evidence="3" type="ORF">EV193_105347</name>
</gene>
<dbReference type="Pfam" id="PF00144">
    <property type="entry name" value="Beta-lactamase"/>
    <property type="match status" value="1"/>
</dbReference>
<keyword evidence="3" id="KW-0378">Hydrolase</keyword>
<evidence type="ECO:0000259" key="2">
    <source>
        <dbReference type="Pfam" id="PF00144"/>
    </source>
</evidence>
<dbReference type="OrthoDB" id="503788at2"/>
<evidence type="ECO:0000313" key="4">
    <source>
        <dbReference type="Proteomes" id="UP000294257"/>
    </source>
</evidence>
<keyword evidence="4" id="KW-1185">Reference proteome</keyword>
<dbReference type="SUPFAM" id="SSF56601">
    <property type="entry name" value="beta-lactamase/transpeptidase-like"/>
    <property type="match status" value="1"/>
</dbReference>
<organism evidence="3 4">
    <name type="scientific">Herbihabitans rhizosphaerae</name>
    <dbReference type="NCBI Taxonomy" id="1872711"/>
    <lineage>
        <taxon>Bacteria</taxon>
        <taxon>Bacillati</taxon>
        <taxon>Actinomycetota</taxon>
        <taxon>Actinomycetes</taxon>
        <taxon>Pseudonocardiales</taxon>
        <taxon>Pseudonocardiaceae</taxon>
        <taxon>Herbihabitans</taxon>
    </lineage>
</organism>
<keyword evidence="3" id="KW-0121">Carboxypeptidase</keyword>
<dbReference type="Proteomes" id="UP000294257">
    <property type="component" value="Unassembled WGS sequence"/>
</dbReference>
<name>A0A4Q7KM89_9PSEU</name>
<evidence type="ECO:0000256" key="1">
    <source>
        <dbReference type="SAM" id="SignalP"/>
    </source>
</evidence>
<dbReference type="GO" id="GO:0004180">
    <property type="term" value="F:carboxypeptidase activity"/>
    <property type="evidence" value="ECO:0007669"/>
    <property type="project" value="UniProtKB-KW"/>
</dbReference>
<reference evidence="3 4" key="1">
    <citation type="submission" date="2019-02" db="EMBL/GenBank/DDBJ databases">
        <title>Genomic Encyclopedia of Type Strains, Phase IV (KMG-IV): sequencing the most valuable type-strain genomes for metagenomic binning, comparative biology and taxonomic classification.</title>
        <authorList>
            <person name="Goeker M."/>
        </authorList>
    </citation>
    <scope>NUCLEOTIDE SEQUENCE [LARGE SCALE GENOMIC DNA]</scope>
    <source>
        <strain evidence="3 4">DSM 101727</strain>
    </source>
</reference>
<keyword evidence="1" id="KW-0732">Signal</keyword>
<feature type="signal peptide" evidence="1">
    <location>
        <begin position="1"/>
        <end position="23"/>
    </location>
</feature>
<dbReference type="AlphaFoldDB" id="A0A4Q7KM89"/>
<accession>A0A4Q7KM89</accession>
<dbReference type="InterPro" id="IPR012338">
    <property type="entry name" value="Beta-lactam/transpept-like"/>
</dbReference>
<feature type="chain" id="PRO_5020741349" evidence="1">
    <location>
        <begin position="24"/>
        <end position="368"/>
    </location>
</feature>
<comment type="caution">
    <text evidence="3">The sequence shown here is derived from an EMBL/GenBank/DDBJ whole genome shotgun (WGS) entry which is preliminary data.</text>
</comment>
<dbReference type="RefSeq" id="WP_130345229.1">
    <property type="nucleotide sequence ID" value="NZ_SGWQ01000005.1"/>
</dbReference>
<dbReference type="PANTHER" id="PTHR46825">
    <property type="entry name" value="D-ALANYL-D-ALANINE-CARBOXYPEPTIDASE/ENDOPEPTIDASE AMPH"/>
    <property type="match status" value="1"/>
</dbReference>
<dbReference type="InterPro" id="IPR050491">
    <property type="entry name" value="AmpC-like"/>
</dbReference>
<dbReference type="PANTHER" id="PTHR46825:SF7">
    <property type="entry name" value="D-ALANYL-D-ALANINE CARBOXYPEPTIDASE"/>
    <property type="match status" value="1"/>
</dbReference>
<dbReference type="InterPro" id="IPR001466">
    <property type="entry name" value="Beta-lactam-related"/>
</dbReference>